<name>A0A7G9GYP2_9FUSO</name>
<dbReference type="KEGG" id="fho:H9Q81_03560"/>
<gene>
    <name evidence="1" type="ORF">H9Q81_03560</name>
</gene>
<dbReference type="EMBL" id="CP060637">
    <property type="protein sequence ID" value="QNM15924.1"/>
    <property type="molecule type" value="Genomic_DNA"/>
</dbReference>
<evidence type="ECO:0000313" key="1">
    <source>
        <dbReference type="EMBL" id="QNM15924.1"/>
    </source>
</evidence>
<evidence type="ECO:0000313" key="2">
    <source>
        <dbReference type="Proteomes" id="UP000515913"/>
    </source>
</evidence>
<dbReference type="RefSeq" id="WP_101474754.1">
    <property type="nucleotide sequence ID" value="NZ_CP060637.1"/>
</dbReference>
<protein>
    <submittedName>
        <fullName evidence="1">WYL domain-containing protein</fullName>
    </submittedName>
</protein>
<keyword evidence="2" id="KW-1185">Reference proteome</keyword>
<proteinExistence type="predicted"/>
<dbReference type="Proteomes" id="UP000515913">
    <property type="component" value="Chromosome"/>
</dbReference>
<organism evidence="1 2">
    <name type="scientific">Fusobacterium hominis</name>
    <dbReference type="NCBI Taxonomy" id="2764326"/>
    <lineage>
        <taxon>Bacteria</taxon>
        <taxon>Fusobacteriati</taxon>
        <taxon>Fusobacteriota</taxon>
        <taxon>Fusobacteriia</taxon>
        <taxon>Fusobacteriales</taxon>
        <taxon>Fusobacteriaceae</taxon>
        <taxon>Fusobacterium</taxon>
    </lineage>
</organism>
<reference evidence="1 2" key="1">
    <citation type="submission" date="2020-08" db="EMBL/GenBank/DDBJ databases">
        <authorList>
            <person name="Liu C."/>
            <person name="Sun Q."/>
        </authorList>
    </citation>
    <scope>NUCLEOTIDE SEQUENCE [LARGE SCALE GENOMIC DNA]</scope>
    <source>
        <strain evidence="1 2">NSJ-57</strain>
    </source>
</reference>
<sequence length="279" mass="33732">MEKKIRVTLSKNISEILSTDSKSFKITKNYLINYIFQHMKEENLSNCPDIQDEKVVIQFNLNKKNKEIYYDFLRERNIQVEAEFIRKLIYKYVNQSKSNREIFVFQENVDRIKYAIENKKIIKLKFNDKRETTVLPFHIGTSKLELANYLFCYDYLEHKYKNYKFNNINIIYITKENDTWKDQIFIENVIKNFDPFLSEGQKIKAILTEEGKNLLDKIALNRPETLCINNNNIYEFKCSEHQAKRYFSYFLDEIEILEPVSLREWFISKFSNALKKYNK</sequence>
<accession>A0A7G9GYP2</accession>
<dbReference type="AlphaFoldDB" id="A0A7G9GYP2"/>